<reference evidence="2 3" key="1">
    <citation type="submission" date="2017-05" db="EMBL/GenBank/DDBJ databases">
        <title>Lactobacillus nurukis nov., sp. nov., isolated from nuruk.</title>
        <authorList>
            <person name="Kim S.-J."/>
        </authorList>
    </citation>
    <scope>NUCLEOTIDE SEQUENCE [LARGE SCALE GENOMIC DNA]</scope>
    <source>
        <strain evidence="2 3">SYF10-1a</strain>
    </source>
</reference>
<dbReference type="EMBL" id="NIPR01000011">
    <property type="protein sequence ID" value="PMD71503.1"/>
    <property type="molecule type" value="Genomic_DNA"/>
</dbReference>
<comment type="caution">
    <text evidence="2">The sequence shown here is derived from an EMBL/GenBank/DDBJ whole genome shotgun (WGS) entry which is preliminary data.</text>
</comment>
<dbReference type="InterPro" id="IPR006490">
    <property type="entry name" value="Maj_tail_phi13"/>
</dbReference>
<evidence type="ECO:0000313" key="2">
    <source>
        <dbReference type="EMBL" id="PMD71503.1"/>
    </source>
</evidence>
<dbReference type="OrthoDB" id="2408663at2"/>
<protein>
    <recommendedName>
        <fullName evidence="4">Phage tail protein</fullName>
    </recommendedName>
</protein>
<evidence type="ECO:0008006" key="4">
    <source>
        <dbReference type="Google" id="ProtNLM"/>
    </source>
</evidence>
<proteinExistence type="predicted"/>
<organism evidence="2 3">
    <name type="scientific">Companilactobacillus nuruki</name>
    <dbReference type="NCBI Taxonomy" id="1993540"/>
    <lineage>
        <taxon>Bacteria</taxon>
        <taxon>Bacillati</taxon>
        <taxon>Bacillota</taxon>
        <taxon>Bacilli</taxon>
        <taxon>Lactobacillales</taxon>
        <taxon>Lactobacillaceae</taxon>
        <taxon>Companilactobacillus</taxon>
    </lineage>
</organism>
<sequence>MALSGFESARIGIYTDNTETIDKENIFTIEPKEKGSVVSATISNLSPTITPIYGSDQEWKAGSKGHGAISVAFIANAIPQEIRQKILGMATFDGGISGIGKKTESPYCVFEMISHDATDESVGAHLALVKGTFHLTTVAPKTNTNTTVYDQEQLTFSATDRDSDGFAYFEALEDEKNYDASKWETKIFGIPLTTDGAASTPSVSGSTTSDPKVSGTPTA</sequence>
<name>A0A2N7AV33_9LACO</name>
<keyword evidence="3" id="KW-1185">Reference proteome</keyword>
<dbReference type="NCBIfam" id="TIGR01603">
    <property type="entry name" value="maj_tail_phi13"/>
    <property type="match status" value="1"/>
</dbReference>
<feature type="region of interest" description="Disordered" evidence="1">
    <location>
        <begin position="193"/>
        <end position="219"/>
    </location>
</feature>
<dbReference type="AlphaFoldDB" id="A0A2N7AV33"/>
<evidence type="ECO:0000256" key="1">
    <source>
        <dbReference type="SAM" id="MobiDB-lite"/>
    </source>
</evidence>
<accession>A0A2N7AV33</accession>
<feature type="compositionally biased region" description="Polar residues" evidence="1">
    <location>
        <begin position="196"/>
        <end position="219"/>
    </location>
</feature>
<dbReference type="InterPro" id="IPR006724">
    <property type="entry name" value="Phage_TTP"/>
</dbReference>
<dbReference type="RefSeq" id="WP_102195878.1">
    <property type="nucleotide sequence ID" value="NZ_NIPR01000011.1"/>
</dbReference>
<dbReference type="Proteomes" id="UP000235649">
    <property type="component" value="Unassembled WGS sequence"/>
</dbReference>
<dbReference type="Pfam" id="PF04630">
    <property type="entry name" value="Phage_TTP_1"/>
    <property type="match status" value="1"/>
</dbReference>
<evidence type="ECO:0000313" key="3">
    <source>
        <dbReference type="Proteomes" id="UP000235649"/>
    </source>
</evidence>
<gene>
    <name evidence="2" type="ORF">CBP76_05165</name>
</gene>